<evidence type="ECO:0000256" key="6">
    <source>
        <dbReference type="SAM" id="Phobius"/>
    </source>
</evidence>
<evidence type="ECO:0000256" key="3">
    <source>
        <dbReference type="ARBA" id="ARBA00022989"/>
    </source>
</evidence>
<feature type="compositionally biased region" description="Basic and acidic residues" evidence="5">
    <location>
        <begin position="447"/>
        <end position="456"/>
    </location>
</feature>
<keyword evidence="3 6" id="KW-1133">Transmembrane helix</keyword>
<feature type="compositionally biased region" description="Low complexity" evidence="5">
    <location>
        <begin position="428"/>
        <end position="446"/>
    </location>
</feature>
<dbReference type="Proteomes" id="UP001338125">
    <property type="component" value="Unassembled WGS sequence"/>
</dbReference>
<keyword evidence="8" id="KW-1185">Reference proteome</keyword>
<keyword evidence="2 6" id="KW-0812">Transmembrane</keyword>
<sequence length="456" mass="50617">MPRLVRKKPLFERITAMLNPMDFLLWLSEEIETREWDSALVGTQLGVGMNFVFLLARANSGSVESSDGDIFGDDTSAGWLSYFVSPIIWALVVLSCTNAIYALSRTRKYRLFQSSINLPPATSSARRVKVQSSPGPSTPLRYFADMITSASAESRAHPDKSRDVWELSVWDPLPMTLRLFCLFSPGHVLVYLLFLPLAPLDPQPSVTVFNTVVMQVLLSGQMLVLSSRFAQQAKDNNIVQREVMNEYDTKFVQPRINPTVRDVGTQYSDDQPTKVRELVQVGTPTTLVRHAFLSRPRTFVPTEDASTSQANVAKQQLFTPIAPRRTETVTPSDNPRASLMRPTGARENVPTSVSTNRVSTSTGTGNSKFGGHMGIYNHDKSPLKKTISLNDINGQESSPRNSREMAAYEQRGMARPSSPTKHIDMRRTSGTTTSSTNTSSPFVRGGAARERPAPRW</sequence>
<feature type="compositionally biased region" description="Low complexity" evidence="5">
    <location>
        <begin position="351"/>
        <end position="367"/>
    </location>
</feature>
<accession>A0ABR0T2U3</accession>
<feature type="compositionally biased region" description="Polar residues" evidence="5">
    <location>
        <begin position="390"/>
        <end position="400"/>
    </location>
</feature>
<evidence type="ECO:0000313" key="7">
    <source>
        <dbReference type="EMBL" id="KAK5998316.1"/>
    </source>
</evidence>
<keyword evidence="4 6" id="KW-0472">Membrane</keyword>
<dbReference type="PANTHER" id="PTHR28293">
    <property type="entry name" value="NUCLEAR RIM PROTEIN 1"/>
    <property type="match status" value="1"/>
</dbReference>
<evidence type="ECO:0000256" key="2">
    <source>
        <dbReference type="ARBA" id="ARBA00022692"/>
    </source>
</evidence>
<comment type="caution">
    <text evidence="7">The sequence shown here is derived from an EMBL/GenBank/DDBJ whole genome shotgun (WGS) entry which is preliminary data.</text>
</comment>
<dbReference type="Pfam" id="PF10332">
    <property type="entry name" value="DUF2418"/>
    <property type="match status" value="1"/>
</dbReference>
<gene>
    <name evidence="7" type="ORF">PT974_00693</name>
</gene>
<dbReference type="EMBL" id="JAVFKD010000001">
    <property type="protein sequence ID" value="KAK5998316.1"/>
    <property type="molecule type" value="Genomic_DNA"/>
</dbReference>
<evidence type="ECO:0000256" key="1">
    <source>
        <dbReference type="ARBA" id="ARBA00004127"/>
    </source>
</evidence>
<dbReference type="InterPro" id="IPR018819">
    <property type="entry name" value="Nur1/Mug154"/>
</dbReference>
<feature type="region of interest" description="Disordered" evidence="5">
    <location>
        <begin position="325"/>
        <end position="372"/>
    </location>
</feature>
<evidence type="ECO:0000256" key="4">
    <source>
        <dbReference type="ARBA" id="ARBA00023136"/>
    </source>
</evidence>
<evidence type="ECO:0000313" key="8">
    <source>
        <dbReference type="Proteomes" id="UP001338125"/>
    </source>
</evidence>
<evidence type="ECO:0000256" key="5">
    <source>
        <dbReference type="SAM" id="MobiDB-lite"/>
    </source>
</evidence>
<feature type="transmembrane region" description="Helical" evidence="6">
    <location>
        <begin position="79"/>
        <end position="103"/>
    </location>
</feature>
<reference evidence="7 8" key="1">
    <citation type="submission" date="2024-01" db="EMBL/GenBank/DDBJ databases">
        <title>Complete genome of Cladobotryum mycophilum ATHUM6906.</title>
        <authorList>
            <person name="Christinaki A.C."/>
            <person name="Myridakis A.I."/>
            <person name="Kouvelis V.N."/>
        </authorList>
    </citation>
    <scope>NUCLEOTIDE SEQUENCE [LARGE SCALE GENOMIC DNA]</scope>
    <source>
        <strain evidence="7 8">ATHUM6906</strain>
    </source>
</reference>
<comment type="subcellular location">
    <subcellularLocation>
        <location evidence="1">Endomembrane system</location>
        <topology evidence="1">Multi-pass membrane protein</topology>
    </subcellularLocation>
</comment>
<dbReference type="PANTHER" id="PTHR28293:SF1">
    <property type="entry name" value="NUCLEAR RIM PROTEIN 1"/>
    <property type="match status" value="1"/>
</dbReference>
<feature type="region of interest" description="Disordered" evidence="5">
    <location>
        <begin position="390"/>
        <end position="456"/>
    </location>
</feature>
<proteinExistence type="predicted"/>
<name>A0ABR0T2U3_9HYPO</name>
<protein>
    <submittedName>
        <fullName evidence="7">Meiotically up-regulated gene protein</fullName>
    </submittedName>
</protein>
<organism evidence="7 8">
    <name type="scientific">Cladobotryum mycophilum</name>
    <dbReference type="NCBI Taxonomy" id="491253"/>
    <lineage>
        <taxon>Eukaryota</taxon>
        <taxon>Fungi</taxon>
        <taxon>Dikarya</taxon>
        <taxon>Ascomycota</taxon>
        <taxon>Pezizomycotina</taxon>
        <taxon>Sordariomycetes</taxon>
        <taxon>Hypocreomycetidae</taxon>
        <taxon>Hypocreales</taxon>
        <taxon>Hypocreaceae</taxon>
        <taxon>Cladobotryum</taxon>
    </lineage>
</organism>